<accession>Q4SIQ1</accession>
<dbReference type="CDD" id="cd19796">
    <property type="entry name" value="Bbox2_TRIM71_C-VII"/>
    <property type="match status" value="1"/>
</dbReference>
<feature type="non-terminal residue" evidence="6">
    <location>
        <position position="1"/>
    </location>
</feature>
<dbReference type="GO" id="GO:0008270">
    <property type="term" value="F:zinc ion binding"/>
    <property type="evidence" value="ECO:0007669"/>
    <property type="project" value="UniProtKB-KW"/>
</dbReference>
<sequence length="62" mass="7047">RLLLSQVFLFFCESCSVPICRECSMGRHMGHTFVYLQDAVQDCRAITIQLLAEAQQGRQAVQ</sequence>
<dbReference type="Pfam" id="PF00643">
    <property type="entry name" value="zf-B_box"/>
    <property type="match status" value="1"/>
</dbReference>
<feature type="non-terminal residue" evidence="6">
    <location>
        <position position="62"/>
    </location>
</feature>
<keyword evidence="4" id="KW-0732">Signal</keyword>
<name>Q4SIQ1_TETNG</name>
<evidence type="ECO:0000256" key="1">
    <source>
        <dbReference type="ARBA" id="ARBA00022771"/>
    </source>
</evidence>
<keyword evidence="1 3" id="KW-0863">Zinc-finger</keyword>
<dbReference type="EMBL" id="CAAE01014577">
    <property type="protein sequence ID" value="CAF99481.1"/>
    <property type="molecule type" value="Genomic_DNA"/>
</dbReference>
<gene>
    <name evidence="6" type="ORF">GSTENG00017574001</name>
</gene>
<reference evidence="6" key="2">
    <citation type="submission" date="2004-02" db="EMBL/GenBank/DDBJ databases">
        <authorList>
            <consortium name="Genoscope"/>
            <consortium name="Whitehead Institute Centre for Genome Research"/>
        </authorList>
    </citation>
    <scope>NUCLEOTIDE SEQUENCE</scope>
</reference>
<comment type="caution">
    <text evidence="6">The sequence shown here is derived from an EMBL/GenBank/DDBJ whole genome shotgun (WGS) entry which is preliminary data.</text>
</comment>
<reference evidence="6" key="1">
    <citation type="journal article" date="2004" name="Nature">
        <title>Genome duplication in the teleost fish Tetraodon nigroviridis reveals the early vertebrate proto-karyotype.</title>
        <authorList>
            <person name="Jaillon O."/>
            <person name="Aury J.-M."/>
            <person name="Brunet F."/>
            <person name="Petit J.-L."/>
            <person name="Stange-Thomann N."/>
            <person name="Mauceli E."/>
            <person name="Bouneau L."/>
            <person name="Fischer C."/>
            <person name="Ozouf-Costaz C."/>
            <person name="Bernot A."/>
            <person name="Nicaud S."/>
            <person name="Jaffe D."/>
            <person name="Fisher S."/>
            <person name="Lutfalla G."/>
            <person name="Dossat C."/>
            <person name="Segurens B."/>
            <person name="Dasilva C."/>
            <person name="Salanoubat M."/>
            <person name="Levy M."/>
            <person name="Boudet N."/>
            <person name="Castellano S."/>
            <person name="Anthouard V."/>
            <person name="Jubin C."/>
            <person name="Castelli V."/>
            <person name="Katinka M."/>
            <person name="Vacherie B."/>
            <person name="Biemont C."/>
            <person name="Skalli Z."/>
            <person name="Cattolico L."/>
            <person name="Poulain J."/>
            <person name="De Berardinis V."/>
            <person name="Cruaud C."/>
            <person name="Duprat S."/>
            <person name="Brottier P."/>
            <person name="Coutanceau J.-P."/>
            <person name="Gouzy J."/>
            <person name="Parra G."/>
            <person name="Lardier G."/>
            <person name="Chapple C."/>
            <person name="McKernan K.J."/>
            <person name="McEwan P."/>
            <person name="Bosak S."/>
            <person name="Kellis M."/>
            <person name="Volff J.-N."/>
            <person name="Guigo R."/>
            <person name="Zody M.C."/>
            <person name="Mesirov J."/>
            <person name="Lindblad-Toh K."/>
            <person name="Birren B."/>
            <person name="Nusbaum C."/>
            <person name="Kahn D."/>
            <person name="Robinson-Rechavi M."/>
            <person name="Laudet V."/>
            <person name="Schachter V."/>
            <person name="Quetier F."/>
            <person name="Saurin W."/>
            <person name="Scarpelli C."/>
            <person name="Wincker P."/>
            <person name="Lander E.S."/>
            <person name="Weissenbach J."/>
            <person name="Roest Crollius H."/>
        </authorList>
    </citation>
    <scope>NUCLEOTIDE SEQUENCE [LARGE SCALE GENOMIC DNA]</scope>
</reference>
<feature type="chain" id="PRO_5004243729" evidence="4">
    <location>
        <begin position="17"/>
        <end position="62"/>
    </location>
</feature>
<feature type="domain" description="B box-type" evidence="5">
    <location>
        <begin position="10"/>
        <end position="36"/>
    </location>
</feature>
<feature type="signal peptide" evidence="4">
    <location>
        <begin position="1"/>
        <end position="16"/>
    </location>
</feature>
<dbReference type="Gene3D" id="3.30.160.60">
    <property type="entry name" value="Classic Zinc Finger"/>
    <property type="match status" value="1"/>
</dbReference>
<dbReference type="SUPFAM" id="SSF57845">
    <property type="entry name" value="B-box zinc-binding domain"/>
    <property type="match status" value="1"/>
</dbReference>
<dbReference type="OrthoDB" id="342730at2759"/>
<proteinExistence type="predicted"/>
<organism evidence="6">
    <name type="scientific">Tetraodon nigroviridis</name>
    <name type="common">Spotted green pufferfish</name>
    <name type="synonym">Chelonodon nigroviridis</name>
    <dbReference type="NCBI Taxonomy" id="99883"/>
    <lineage>
        <taxon>Eukaryota</taxon>
        <taxon>Metazoa</taxon>
        <taxon>Chordata</taxon>
        <taxon>Craniata</taxon>
        <taxon>Vertebrata</taxon>
        <taxon>Euteleostomi</taxon>
        <taxon>Actinopterygii</taxon>
        <taxon>Neopterygii</taxon>
        <taxon>Teleostei</taxon>
        <taxon>Neoteleostei</taxon>
        <taxon>Acanthomorphata</taxon>
        <taxon>Eupercaria</taxon>
        <taxon>Tetraodontiformes</taxon>
        <taxon>Tetradontoidea</taxon>
        <taxon>Tetraodontidae</taxon>
        <taxon>Tetraodon</taxon>
    </lineage>
</organism>
<dbReference type="PROSITE" id="PS50119">
    <property type="entry name" value="ZF_BBOX"/>
    <property type="match status" value="1"/>
</dbReference>
<evidence type="ECO:0000313" key="6">
    <source>
        <dbReference type="EMBL" id="CAF99481.1"/>
    </source>
</evidence>
<dbReference type="KEGG" id="tng:GSTEN00017574G001"/>
<evidence type="ECO:0000256" key="3">
    <source>
        <dbReference type="PROSITE-ProRule" id="PRU00024"/>
    </source>
</evidence>
<evidence type="ECO:0000259" key="5">
    <source>
        <dbReference type="PROSITE" id="PS50119"/>
    </source>
</evidence>
<protein>
    <submittedName>
        <fullName evidence="6">(spotted green pufferfish) hypothetical protein</fullName>
    </submittedName>
</protein>
<keyword evidence="1 3" id="KW-0479">Metal-binding</keyword>
<dbReference type="AlphaFoldDB" id="Q4SIQ1"/>
<keyword evidence="2" id="KW-0862">Zinc</keyword>
<evidence type="ECO:0000256" key="4">
    <source>
        <dbReference type="SAM" id="SignalP"/>
    </source>
</evidence>
<dbReference type="InterPro" id="IPR000315">
    <property type="entry name" value="Znf_B-box"/>
</dbReference>
<evidence type="ECO:0000256" key="2">
    <source>
        <dbReference type="ARBA" id="ARBA00022833"/>
    </source>
</evidence>